<evidence type="ECO:0000313" key="1">
    <source>
        <dbReference type="EMBL" id="CAB4152760.1"/>
    </source>
</evidence>
<gene>
    <name evidence="1" type="ORF">UFOVP607_30</name>
</gene>
<reference evidence="1" key="1">
    <citation type="submission" date="2020-04" db="EMBL/GenBank/DDBJ databases">
        <authorList>
            <person name="Chiriac C."/>
            <person name="Salcher M."/>
            <person name="Ghai R."/>
            <person name="Kavagutti S V."/>
        </authorList>
    </citation>
    <scope>NUCLEOTIDE SEQUENCE</scope>
</reference>
<protein>
    <submittedName>
        <fullName evidence="1">Uncharacterized protein</fullName>
    </submittedName>
</protein>
<name>A0A6J5N6C4_9CAUD</name>
<organism evidence="1">
    <name type="scientific">uncultured Caudovirales phage</name>
    <dbReference type="NCBI Taxonomy" id="2100421"/>
    <lineage>
        <taxon>Viruses</taxon>
        <taxon>Duplodnaviria</taxon>
        <taxon>Heunggongvirae</taxon>
        <taxon>Uroviricota</taxon>
        <taxon>Caudoviricetes</taxon>
        <taxon>Peduoviridae</taxon>
        <taxon>Maltschvirus</taxon>
        <taxon>Maltschvirus maltsch</taxon>
    </lineage>
</organism>
<dbReference type="EMBL" id="LR796581">
    <property type="protein sequence ID" value="CAB4152760.1"/>
    <property type="molecule type" value="Genomic_DNA"/>
</dbReference>
<accession>A0A6J5N6C4</accession>
<sequence>MSYTYLLEVGAASTAACFLDIDQFAPLKLSQKTEQSYCKDNAIGFSQNSQFGMTCKPSTGHPGAGGLTLSAVDSLARILVQQEKVSDSVVSEVGYGASLPASLAKYDPATHSLKTAQCSLLEDSIGCSLTLPRWGSMRNGAVYQQPIVALGMRETEFGYLLPTVNTSGLDGGSNSRKANRKRMMLPTIKAQDSRHASTRHIDPKSPHWESNLGEVLVALTGLKKWSPDFAEWLMGFPIGATASSPLGMDKFHEWLQQHSLYLKRG</sequence>
<proteinExistence type="predicted"/>